<reference evidence="11 12" key="1">
    <citation type="submission" date="2020-08" db="EMBL/GenBank/DDBJ databases">
        <title>Genome sequence of Diaphorobacter ruginosibacter DSM 27467T.</title>
        <authorList>
            <person name="Hyun D.-W."/>
            <person name="Bae J.-W."/>
        </authorList>
    </citation>
    <scope>NUCLEOTIDE SEQUENCE [LARGE SCALE GENOMIC DNA]</scope>
    <source>
        <strain evidence="11 12">DSM 27467</strain>
    </source>
</reference>
<name>A0A7G9RRV6_9BURK</name>
<dbReference type="GO" id="GO:0046872">
    <property type="term" value="F:metal ion binding"/>
    <property type="evidence" value="ECO:0007669"/>
    <property type="project" value="UniProtKB-KW"/>
</dbReference>
<sequence>MGLHVVHPAVESALEPAQQTRFGRGQIDTGHANLGKSQFASPELNLRNELTAAPHHPQIVETTATPAAGNALANDAPAPLARLQFTWNSEEDTAHFAARLAALPGLRNAFLTLHGDLGAGKTTLVRHLLRALGVTGRIKSPTYAVVEPHQAGSLDIWHFDFYRFSDPREYEDAGFRDIFATPGLKLAEWPEKAGSLIPPSDIAIYIEARSDELRQVTLAADTAHGQELLQGLNA</sequence>
<evidence type="ECO:0000256" key="9">
    <source>
        <dbReference type="ARBA" id="ARBA00022842"/>
    </source>
</evidence>
<evidence type="ECO:0000256" key="8">
    <source>
        <dbReference type="ARBA" id="ARBA00022840"/>
    </source>
</evidence>
<dbReference type="Proteomes" id="UP000515811">
    <property type="component" value="Chromosome"/>
</dbReference>
<evidence type="ECO:0000313" key="11">
    <source>
        <dbReference type="EMBL" id="QNN58331.1"/>
    </source>
</evidence>
<evidence type="ECO:0000256" key="7">
    <source>
        <dbReference type="ARBA" id="ARBA00022741"/>
    </source>
</evidence>
<dbReference type="NCBIfam" id="TIGR00150">
    <property type="entry name" value="T6A_YjeE"/>
    <property type="match status" value="1"/>
</dbReference>
<keyword evidence="11" id="KW-0808">Transferase</keyword>
<keyword evidence="9" id="KW-0460">Magnesium</keyword>
<keyword evidence="12" id="KW-1185">Reference proteome</keyword>
<evidence type="ECO:0000256" key="10">
    <source>
        <dbReference type="ARBA" id="ARBA00032441"/>
    </source>
</evidence>
<evidence type="ECO:0000256" key="3">
    <source>
        <dbReference type="ARBA" id="ARBA00019010"/>
    </source>
</evidence>
<accession>A0A7G9RRV6</accession>
<gene>
    <name evidence="11" type="primary">tsaE</name>
    <name evidence="11" type="ORF">H9K76_05670</name>
</gene>
<evidence type="ECO:0000256" key="5">
    <source>
        <dbReference type="ARBA" id="ARBA00022694"/>
    </source>
</evidence>
<protein>
    <recommendedName>
        <fullName evidence="3">tRNA threonylcarbamoyladenosine biosynthesis protein TsaE</fullName>
    </recommendedName>
    <alternativeName>
        <fullName evidence="10">t(6)A37 threonylcarbamoyladenosine biosynthesis protein TsaE</fullName>
    </alternativeName>
</protein>
<dbReference type="GO" id="GO:0016740">
    <property type="term" value="F:transferase activity"/>
    <property type="evidence" value="ECO:0007669"/>
    <property type="project" value="UniProtKB-KW"/>
</dbReference>
<dbReference type="GO" id="GO:0005737">
    <property type="term" value="C:cytoplasm"/>
    <property type="evidence" value="ECO:0007669"/>
    <property type="project" value="UniProtKB-SubCell"/>
</dbReference>
<dbReference type="Gene3D" id="3.40.50.300">
    <property type="entry name" value="P-loop containing nucleotide triphosphate hydrolases"/>
    <property type="match status" value="1"/>
</dbReference>
<dbReference type="PANTHER" id="PTHR33540:SF2">
    <property type="entry name" value="TRNA THREONYLCARBAMOYLADENOSINE BIOSYNTHESIS PROTEIN TSAE"/>
    <property type="match status" value="1"/>
</dbReference>
<evidence type="ECO:0000313" key="12">
    <source>
        <dbReference type="Proteomes" id="UP000515811"/>
    </source>
</evidence>
<comment type="subcellular location">
    <subcellularLocation>
        <location evidence="1">Cytoplasm</location>
    </subcellularLocation>
</comment>
<evidence type="ECO:0000256" key="4">
    <source>
        <dbReference type="ARBA" id="ARBA00022490"/>
    </source>
</evidence>
<dbReference type="Pfam" id="PF02367">
    <property type="entry name" value="TsaE"/>
    <property type="match status" value="1"/>
</dbReference>
<comment type="similarity">
    <text evidence="2">Belongs to the TsaE family.</text>
</comment>
<dbReference type="InterPro" id="IPR027417">
    <property type="entry name" value="P-loop_NTPase"/>
</dbReference>
<proteinExistence type="inferred from homology"/>
<evidence type="ECO:0000256" key="2">
    <source>
        <dbReference type="ARBA" id="ARBA00007599"/>
    </source>
</evidence>
<keyword evidence="5" id="KW-0819">tRNA processing</keyword>
<dbReference type="GO" id="GO:0005524">
    <property type="term" value="F:ATP binding"/>
    <property type="evidence" value="ECO:0007669"/>
    <property type="project" value="UniProtKB-KW"/>
</dbReference>
<dbReference type="AlphaFoldDB" id="A0A7G9RRV6"/>
<dbReference type="KEGG" id="drg:H9K76_05670"/>
<dbReference type="InterPro" id="IPR003442">
    <property type="entry name" value="T6A_TsaE"/>
</dbReference>
<keyword evidence="4" id="KW-0963">Cytoplasm</keyword>
<dbReference type="PANTHER" id="PTHR33540">
    <property type="entry name" value="TRNA THREONYLCARBAMOYLADENOSINE BIOSYNTHESIS PROTEIN TSAE"/>
    <property type="match status" value="1"/>
</dbReference>
<dbReference type="GO" id="GO:0002949">
    <property type="term" value="P:tRNA threonylcarbamoyladenosine modification"/>
    <property type="evidence" value="ECO:0007669"/>
    <property type="project" value="InterPro"/>
</dbReference>
<keyword evidence="6" id="KW-0479">Metal-binding</keyword>
<keyword evidence="8" id="KW-0067">ATP-binding</keyword>
<dbReference type="EMBL" id="CP060714">
    <property type="protein sequence ID" value="QNN58331.1"/>
    <property type="molecule type" value="Genomic_DNA"/>
</dbReference>
<evidence type="ECO:0000256" key="1">
    <source>
        <dbReference type="ARBA" id="ARBA00004496"/>
    </source>
</evidence>
<keyword evidence="7" id="KW-0547">Nucleotide-binding</keyword>
<organism evidence="11 12">
    <name type="scientific">Diaphorobacter ruginosibacter</name>
    <dbReference type="NCBI Taxonomy" id="1715720"/>
    <lineage>
        <taxon>Bacteria</taxon>
        <taxon>Pseudomonadati</taxon>
        <taxon>Pseudomonadota</taxon>
        <taxon>Betaproteobacteria</taxon>
        <taxon>Burkholderiales</taxon>
        <taxon>Comamonadaceae</taxon>
        <taxon>Diaphorobacter</taxon>
    </lineage>
</organism>
<evidence type="ECO:0000256" key="6">
    <source>
        <dbReference type="ARBA" id="ARBA00022723"/>
    </source>
</evidence>
<dbReference type="SUPFAM" id="SSF52540">
    <property type="entry name" value="P-loop containing nucleoside triphosphate hydrolases"/>
    <property type="match status" value="1"/>
</dbReference>